<reference evidence="2 3" key="1">
    <citation type="submission" date="2009-08" db="EMBL/GenBank/DDBJ databases">
        <authorList>
            <person name="Muzny D."/>
            <person name="Qin X."/>
            <person name="Deng J."/>
            <person name="Jiang H."/>
            <person name="Liu Y."/>
            <person name="Qu J."/>
            <person name="Song X.-Z."/>
            <person name="Zhang L."/>
            <person name="Thornton R."/>
            <person name="Coyle M."/>
            <person name="Francisco L."/>
            <person name="Jackson L."/>
            <person name="Javaid M."/>
            <person name="Korchina V."/>
            <person name="Kovar C."/>
            <person name="Mata R."/>
            <person name="Mathew T."/>
            <person name="Ngo R."/>
            <person name="Nguyen L."/>
            <person name="Nguyen N."/>
            <person name="Okwuonu G."/>
            <person name="Ongeri F."/>
            <person name="Pham C."/>
            <person name="Simmons D."/>
            <person name="Wilczek-Boney K."/>
            <person name="Hale W."/>
            <person name="Jakkamsetti A."/>
            <person name="Pham P."/>
            <person name="Ruth R."/>
            <person name="San Lucas F."/>
            <person name="Warren J."/>
            <person name="Zhang J."/>
            <person name="Zhao Z."/>
            <person name="Zhou C."/>
            <person name="Zhu D."/>
            <person name="Lee S."/>
            <person name="Bess C."/>
            <person name="Blankenburg K."/>
            <person name="Forbes L."/>
            <person name="Fu Q."/>
            <person name="Gubbala S."/>
            <person name="Hirani K."/>
            <person name="Jayaseelan J.C."/>
            <person name="Lara F."/>
            <person name="Munidasa M."/>
            <person name="Palculict T."/>
            <person name="Patil S."/>
            <person name="Pu L.-L."/>
            <person name="Saada N."/>
            <person name="Tang L."/>
            <person name="Weissenberger G."/>
            <person name="Zhu Y."/>
            <person name="Hemphill L."/>
            <person name="Shang Y."/>
            <person name="Youmans B."/>
            <person name="Ayvaz T."/>
            <person name="Ross M."/>
            <person name="Santibanez J."/>
            <person name="Aqrawi P."/>
            <person name="Gross S."/>
            <person name="Joshi V."/>
            <person name="Fowler G."/>
            <person name="Nazareth L."/>
            <person name="Reid J."/>
            <person name="Worley K."/>
            <person name="Petrosino J."/>
            <person name="Highlander S."/>
            <person name="Gibbs R."/>
        </authorList>
    </citation>
    <scope>NUCLEOTIDE SEQUENCE [LARGE SCALE GENOMIC DNA]</scope>
    <source>
        <strain evidence="2 3">ATCC 49175</strain>
    </source>
</reference>
<keyword evidence="3" id="KW-1185">Reference proteome</keyword>
<proteinExistence type="predicted"/>
<dbReference type="HOGENOM" id="CLU_105427_0_0_9"/>
<feature type="transmembrane region" description="Helical" evidence="1">
    <location>
        <begin position="153"/>
        <end position="172"/>
    </location>
</feature>
<evidence type="ECO:0000313" key="2">
    <source>
        <dbReference type="EMBL" id="EEW37324.1"/>
    </source>
</evidence>
<dbReference type="AlphaFoldDB" id="C8NGB2"/>
<evidence type="ECO:0008006" key="4">
    <source>
        <dbReference type="Google" id="ProtNLM"/>
    </source>
</evidence>
<dbReference type="Proteomes" id="UP000005926">
    <property type="component" value="Unassembled WGS sequence"/>
</dbReference>
<dbReference type="STRING" id="638301.HMPREF0444_0957"/>
<keyword evidence="1" id="KW-1133">Transmembrane helix</keyword>
<gene>
    <name evidence="2" type="ORF">HMPREF0444_0957</name>
</gene>
<feature type="transmembrane region" description="Helical" evidence="1">
    <location>
        <begin position="101"/>
        <end position="123"/>
    </location>
</feature>
<protein>
    <recommendedName>
        <fullName evidence="4">Tandem five-TM protein</fullName>
    </recommendedName>
</protein>
<feature type="transmembrane region" description="Helical" evidence="1">
    <location>
        <begin position="178"/>
        <end position="199"/>
    </location>
</feature>
<comment type="caution">
    <text evidence="2">The sequence shown here is derived from an EMBL/GenBank/DDBJ whole genome shotgun (WGS) entry which is preliminary data.</text>
</comment>
<dbReference type="NCBIfam" id="TIGR01218">
    <property type="entry name" value="Gpos_tandem_5TM"/>
    <property type="match status" value="1"/>
</dbReference>
<keyword evidence="1" id="KW-0812">Transmembrane</keyword>
<keyword evidence="1" id="KW-0472">Membrane</keyword>
<dbReference type="GeneID" id="78412707"/>
<dbReference type="RefSeq" id="WP_005606987.1">
    <property type="nucleotide sequence ID" value="NZ_CP102283.1"/>
</dbReference>
<evidence type="ECO:0000313" key="3">
    <source>
        <dbReference type="Proteomes" id="UP000005926"/>
    </source>
</evidence>
<accession>C8NGB2</accession>
<sequence length="218" mass="24907">MEEVTITNANSMCYKLLTDAKGNQYLMDVSTVSNKLYCFGVQTDKVTVDMIGIDKNDSRFEQKNLQSSTFVAITAGSQLFANIVYRSLTEFIREQKLHQQIIFQVSLFMISILFAALLMKLLATMSKKYVADRLPTNPKRYVATFKTTSKRHLSFYIPLSINVILFLFYLRASIGGSVVLLVFNTILTLWILIGCFVGFPVDILYKNKEFQLESIKEK</sequence>
<dbReference type="EMBL" id="ACKZ01000017">
    <property type="protein sequence ID" value="EEW37324.1"/>
    <property type="molecule type" value="Genomic_DNA"/>
</dbReference>
<organism evidence="2 3">
    <name type="scientific">Granulicatella adiacens ATCC 49175</name>
    <dbReference type="NCBI Taxonomy" id="638301"/>
    <lineage>
        <taxon>Bacteria</taxon>
        <taxon>Bacillati</taxon>
        <taxon>Bacillota</taxon>
        <taxon>Bacilli</taxon>
        <taxon>Lactobacillales</taxon>
        <taxon>Carnobacteriaceae</taxon>
        <taxon>Granulicatella</taxon>
    </lineage>
</organism>
<dbReference type="InterPro" id="IPR005915">
    <property type="entry name" value="Tandem_5TM"/>
</dbReference>
<name>C8NGB2_9LACT</name>
<evidence type="ECO:0000256" key="1">
    <source>
        <dbReference type="SAM" id="Phobius"/>
    </source>
</evidence>